<dbReference type="AlphaFoldDB" id="A0A0B2WR52"/>
<dbReference type="SUPFAM" id="SSF53474">
    <property type="entry name" value="alpha/beta-Hydrolases"/>
    <property type="match status" value="1"/>
</dbReference>
<dbReference type="STRING" id="1081103.A0A0B2WR52"/>
<protein>
    <recommendedName>
        <fullName evidence="4">Prolyl oligopeptidase</fullName>
    </recommendedName>
</protein>
<evidence type="ECO:0008006" key="4">
    <source>
        <dbReference type="Google" id="ProtNLM"/>
    </source>
</evidence>
<evidence type="ECO:0000313" key="3">
    <source>
        <dbReference type="Proteomes" id="UP000030816"/>
    </source>
</evidence>
<evidence type="ECO:0000313" key="2">
    <source>
        <dbReference type="EMBL" id="KHN95455.1"/>
    </source>
</evidence>
<dbReference type="Gene3D" id="3.40.50.1820">
    <property type="entry name" value="alpha/beta hydrolase"/>
    <property type="match status" value="1"/>
</dbReference>
<comment type="caution">
    <text evidence="2">The sequence shown here is derived from an EMBL/GenBank/DDBJ whole genome shotgun (WGS) entry which is preliminary data.</text>
</comment>
<evidence type="ECO:0000256" key="1">
    <source>
        <dbReference type="SAM" id="MobiDB-lite"/>
    </source>
</evidence>
<proteinExistence type="predicted"/>
<feature type="compositionally biased region" description="Basic and acidic residues" evidence="1">
    <location>
        <begin position="242"/>
        <end position="257"/>
    </location>
</feature>
<dbReference type="InterPro" id="IPR029058">
    <property type="entry name" value="AB_hydrolase_fold"/>
</dbReference>
<organism evidence="2 3">
    <name type="scientific">Metarhizium album (strain ARSEF 1941)</name>
    <dbReference type="NCBI Taxonomy" id="1081103"/>
    <lineage>
        <taxon>Eukaryota</taxon>
        <taxon>Fungi</taxon>
        <taxon>Dikarya</taxon>
        <taxon>Ascomycota</taxon>
        <taxon>Pezizomycotina</taxon>
        <taxon>Sordariomycetes</taxon>
        <taxon>Hypocreomycetidae</taxon>
        <taxon>Hypocreales</taxon>
        <taxon>Clavicipitaceae</taxon>
        <taxon>Metarhizium</taxon>
    </lineage>
</organism>
<dbReference type="EMBL" id="AZHE01000023">
    <property type="protein sequence ID" value="KHN95455.1"/>
    <property type="molecule type" value="Genomic_DNA"/>
</dbReference>
<dbReference type="PANTHER" id="PTHR42103">
    <property type="entry name" value="ALPHA/BETA-HYDROLASES SUPERFAMILY PROTEIN"/>
    <property type="match status" value="1"/>
</dbReference>
<dbReference type="Proteomes" id="UP000030816">
    <property type="component" value="Unassembled WGS sequence"/>
</dbReference>
<dbReference type="OrthoDB" id="10260961at2759"/>
<feature type="compositionally biased region" description="Low complexity" evidence="1">
    <location>
        <begin position="272"/>
        <end position="281"/>
    </location>
</feature>
<dbReference type="GeneID" id="63741187"/>
<dbReference type="PANTHER" id="PTHR42103:SF2">
    <property type="entry name" value="AB HYDROLASE-1 DOMAIN-CONTAINING PROTEIN"/>
    <property type="match status" value="1"/>
</dbReference>
<keyword evidence="3" id="KW-1185">Reference proteome</keyword>
<dbReference type="RefSeq" id="XP_040676521.1">
    <property type="nucleotide sequence ID" value="XM_040825530.1"/>
</dbReference>
<dbReference type="HOGENOM" id="CLU_035149_0_0_1"/>
<accession>A0A0B2WR52</accession>
<feature type="compositionally biased region" description="Basic and acidic residues" evidence="1">
    <location>
        <begin position="215"/>
        <end position="229"/>
    </location>
</feature>
<feature type="compositionally biased region" description="Polar residues" evidence="1">
    <location>
        <begin position="230"/>
        <end position="240"/>
    </location>
</feature>
<sequence length="420" mass="44752">MGETVGQQLPEPALSFTLPSLHDGTVLDCRVYHPASLAAANPRAPPWERHAAVVAHPYAPMGGCYDDPILDSVAATLLRTGYLVGTFNFRGARHSAGRTSWTARPERDDYASVVGLVVHYVHFLDPFAGPEAAEAARDVVDEASPRAPPTNAPPAPVLLMGGYSYGAMITAQIPPLDQLLEPFARPAGGSHAAQIRLRAQHLAERQNPGQVRVRVGGEEGDARPRKSHDSSSFGPRSSSLDADDRFPRGARELLVARRRDKHPRPRASTSPTGDAQTAAEAGEQEELPVIAGLVRPRPAYLLVSPLQGLVTHLATMSLLPSRTRRLRHAAAAADDDDAAALAAEDKLILNSTLAVFGDKDGLVPVGRLRAWTARLGGRPGSQFAGREVATAGHFWGQAGVLLLMTESIAAFAGRLVREAT</sequence>
<feature type="region of interest" description="Disordered" evidence="1">
    <location>
        <begin position="202"/>
        <end position="283"/>
    </location>
</feature>
<reference evidence="2 3" key="1">
    <citation type="journal article" date="2014" name="Proc. Natl. Acad. Sci. U.S.A.">
        <title>Trajectory and genomic determinants of fungal-pathogen speciation and host adaptation.</title>
        <authorList>
            <person name="Hu X."/>
            <person name="Xiao G."/>
            <person name="Zheng P."/>
            <person name="Shang Y."/>
            <person name="Su Y."/>
            <person name="Zhang X."/>
            <person name="Liu X."/>
            <person name="Zhan S."/>
            <person name="St Leger R.J."/>
            <person name="Wang C."/>
        </authorList>
    </citation>
    <scope>NUCLEOTIDE SEQUENCE [LARGE SCALE GENOMIC DNA]</scope>
    <source>
        <strain evidence="2 3">ARSEF 1941</strain>
    </source>
</reference>
<name>A0A0B2WR52_METAS</name>
<gene>
    <name evidence="2" type="ORF">MAM_06732</name>
</gene>